<feature type="chain" id="PRO_5006711502" evidence="1">
    <location>
        <begin position="17"/>
        <end position="214"/>
    </location>
</feature>
<feature type="signal peptide" evidence="1">
    <location>
        <begin position="1"/>
        <end position="16"/>
    </location>
</feature>
<protein>
    <submittedName>
        <fullName evidence="2">Uncharacterized protein</fullName>
    </submittedName>
</protein>
<dbReference type="OMA" id="EGEWALY"/>
<name>A0A0U1M397_TALIS</name>
<dbReference type="STRING" id="28573.A0A0U1M397"/>
<accession>A0A0U1M397</accession>
<sequence>MVIGLLAVTAIPTVVGVSLGISEDRKQKARMEDERRMAKFYMDVFCEGNSEKAKSLDGGRVVLRSNKVYIDHADPSRWKQPAHTAAAFYIGYPDDNEKRGDGLVSTVSVDPPMLNWIYVDKDTMEVKYGNRTQSIEHIVGHWDWTQDETGVILAEKELWAAVEEEDGVWALYYDINDNGLAGFVDSGRTVVEISIDRNLIDKPTDSNTNNENKT</sequence>
<keyword evidence="1" id="KW-0732">Signal</keyword>
<dbReference type="OrthoDB" id="3928002at2759"/>
<evidence type="ECO:0000256" key="1">
    <source>
        <dbReference type="SAM" id="SignalP"/>
    </source>
</evidence>
<dbReference type="PANTHER" id="PTHR38049:SF1">
    <property type="entry name" value="PROTEIN KINASE DOMAIN-CONTAINING PROTEIN"/>
    <property type="match status" value="1"/>
</dbReference>
<dbReference type="EMBL" id="CVMT01000006">
    <property type="protein sequence ID" value="CRG89516.1"/>
    <property type="molecule type" value="Genomic_DNA"/>
</dbReference>
<reference evidence="2 3" key="1">
    <citation type="submission" date="2015-04" db="EMBL/GenBank/DDBJ databases">
        <authorList>
            <person name="Syromyatnikov M.Y."/>
            <person name="Popov V.N."/>
        </authorList>
    </citation>
    <scope>NUCLEOTIDE SEQUENCE [LARGE SCALE GENOMIC DNA]</scope>
    <source>
        <strain evidence="2">WF-38-12</strain>
    </source>
</reference>
<keyword evidence="3" id="KW-1185">Reference proteome</keyword>
<dbReference type="PANTHER" id="PTHR38049">
    <property type="entry name" value="RICIN B LECTIN DOMAIN-CONTAINING PROTEIN"/>
    <property type="match status" value="1"/>
</dbReference>
<organism evidence="2 3">
    <name type="scientific">Talaromyces islandicus</name>
    <name type="common">Penicillium islandicum</name>
    <dbReference type="NCBI Taxonomy" id="28573"/>
    <lineage>
        <taxon>Eukaryota</taxon>
        <taxon>Fungi</taxon>
        <taxon>Dikarya</taxon>
        <taxon>Ascomycota</taxon>
        <taxon>Pezizomycotina</taxon>
        <taxon>Eurotiomycetes</taxon>
        <taxon>Eurotiomycetidae</taxon>
        <taxon>Eurotiales</taxon>
        <taxon>Trichocomaceae</taxon>
        <taxon>Talaromyces</taxon>
        <taxon>Talaromyces sect. Islandici</taxon>
    </lineage>
</organism>
<evidence type="ECO:0000313" key="2">
    <source>
        <dbReference type="EMBL" id="CRG89516.1"/>
    </source>
</evidence>
<dbReference type="AlphaFoldDB" id="A0A0U1M397"/>
<proteinExistence type="predicted"/>
<evidence type="ECO:0000313" key="3">
    <source>
        <dbReference type="Proteomes" id="UP000054383"/>
    </source>
</evidence>
<gene>
    <name evidence="2" type="ORF">PISL3812_06552</name>
</gene>
<dbReference type="Proteomes" id="UP000054383">
    <property type="component" value="Unassembled WGS sequence"/>
</dbReference>